<dbReference type="Pfam" id="PF17482">
    <property type="entry name" value="Phage_sheath_1C"/>
    <property type="match status" value="1"/>
</dbReference>
<dbReference type="PANTHER" id="PTHR35861">
    <property type="match status" value="1"/>
</dbReference>
<dbReference type="InterPro" id="IPR052042">
    <property type="entry name" value="Tail_sheath_structural"/>
</dbReference>
<dbReference type="Proteomes" id="UP001179181">
    <property type="component" value="Unassembled WGS sequence"/>
</dbReference>
<feature type="domain" description="Tail sheath protein subtilisin-like" evidence="2">
    <location>
        <begin position="280"/>
        <end position="381"/>
    </location>
</feature>
<name>A0ABX0UNY9_9BACT</name>
<sequence>MITKLATPGVYIDEISTIPPSVAEVDSAIPAFIGYTEIAKRYADGDLIMKAQKIADWSEFLHYYAAKNPEGQGIAPQEAADSVTIAISEKTDDGTVTGTTVDYEVTVATVPAKLKKYNLHYAVKHYFDNGGGACYIVPVNVHSDEGIDADELVLGLRLIAGYDEPTILCVPEMGTVNVAGYGSIVKEMTDQASNLKDRFALIDPQVVTPETPANPSGTIGADVLIIRNAAVGSVEVNRYAAAYYPTLETTYGYGFDLETVKVTSHKKATTGTPAPDYKDKTVASIGKGAALYGKIKDALKSAHVVLPPSGAIAGVYARVDNTKGVWKAPANEGLRNVVKPVVDISNREQENLNIDATTGKSINVIRTFPGFGTVVWGARTLNGNDNEWRYINVRRFFMVVEESIKKSIQWAVFEPNTASTWVKVKGMCDNYLYQKWQQGALAGAKPEEAYFVRVGLGKTMNAVDILEGRMIVEIGMAVARPAEFIILRFSHLMQTS</sequence>
<evidence type="ECO:0000259" key="3">
    <source>
        <dbReference type="Pfam" id="PF17482"/>
    </source>
</evidence>
<evidence type="ECO:0008006" key="6">
    <source>
        <dbReference type="Google" id="ProtNLM"/>
    </source>
</evidence>
<accession>A0ABX0UNY9</accession>
<proteinExistence type="inferred from homology"/>
<dbReference type="InterPro" id="IPR020287">
    <property type="entry name" value="Tail_sheath_C"/>
</dbReference>
<dbReference type="InterPro" id="IPR035089">
    <property type="entry name" value="Phage_sheath_subtilisin"/>
</dbReference>
<keyword evidence="5" id="KW-1185">Reference proteome</keyword>
<protein>
    <recommendedName>
        <fullName evidence="6">Phage tail sheath family protein</fullName>
    </recommendedName>
</protein>
<evidence type="ECO:0000256" key="1">
    <source>
        <dbReference type="ARBA" id="ARBA00008005"/>
    </source>
</evidence>
<dbReference type="EMBL" id="JAASQJ010000004">
    <property type="protein sequence ID" value="NIJ54706.1"/>
    <property type="molecule type" value="Genomic_DNA"/>
</dbReference>
<dbReference type="Gene3D" id="3.40.50.11780">
    <property type="match status" value="1"/>
</dbReference>
<evidence type="ECO:0000313" key="5">
    <source>
        <dbReference type="Proteomes" id="UP001179181"/>
    </source>
</evidence>
<evidence type="ECO:0000313" key="4">
    <source>
        <dbReference type="EMBL" id="NIJ54706.1"/>
    </source>
</evidence>
<comment type="caution">
    <text evidence="4">The sequence shown here is derived from an EMBL/GenBank/DDBJ whole genome shotgun (WGS) entry which is preliminary data.</text>
</comment>
<reference evidence="4 5" key="1">
    <citation type="submission" date="2020-03" db="EMBL/GenBank/DDBJ databases">
        <title>Genomic Encyclopedia of Type Strains, Phase IV (KMG-IV): sequencing the most valuable type-strain genomes for metagenomic binning, comparative biology and taxonomic classification.</title>
        <authorList>
            <person name="Goeker M."/>
        </authorList>
    </citation>
    <scope>NUCLEOTIDE SEQUENCE [LARGE SCALE GENOMIC DNA]</scope>
    <source>
        <strain evidence="4 5">DSM 102865</strain>
    </source>
</reference>
<gene>
    <name evidence="4" type="ORF">FHS68_003893</name>
</gene>
<comment type="similarity">
    <text evidence="1">Belongs to the myoviridae tail sheath protein family.</text>
</comment>
<feature type="domain" description="Tail sheath protein C-terminal" evidence="3">
    <location>
        <begin position="385"/>
        <end position="489"/>
    </location>
</feature>
<dbReference type="PANTHER" id="PTHR35861:SF1">
    <property type="entry name" value="PHAGE TAIL SHEATH PROTEIN"/>
    <property type="match status" value="1"/>
</dbReference>
<dbReference type="Pfam" id="PF04984">
    <property type="entry name" value="Phage_sheath_1"/>
    <property type="match status" value="1"/>
</dbReference>
<organism evidence="4 5">
    <name type="scientific">Dyadobacter arcticus</name>
    <dbReference type="NCBI Taxonomy" id="1078754"/>
    <lineage>
        <taxon>Bacteria</taxon>
        <taxon>Pseudomonadati</taxon>
        <taxon>Bacteroidota</taxon>
        <taxon>Cytophagia</taxon>
        <taxon>Cytophagales</taxon>
        <taxon>Spirosomataceae</taxon>
        <taxon>Dyadobacter</taxon>
    </lineage>
</organism>
<evidence type="ECO:0000259" key="2">
    <source>
        <dbReference type="Pfam" id="PF04984"/>
    </source>
</evidence>
<dbReference type="RefSeq" id="WP_167273470.1">
    <property type="nucleotide sequence ID" value="NZ_JAASQJ010000004.1"/>
</dbReference>